<keyword evidence="3" id="KW-0882">Thioester bond</keyword>
<dbReference type="PANTHER" id="PTHR11412">
    <property type="entry name" value="MACROGLOBULIN / COMPLEMENT"/>
    <property type="match status" value="1"/>
</dbReference>
<dbReference type="InterPro" id="IPR001599">
    <property type="entry name" value="Macroglobln_a2"/>
</dbReference>
<evidence type="ECO:0000256" key="5">
    <source>
        <dbReference type="SAM" id="SignalP"/>
    </source>
</evidence>
<dbReference type="Pfam" id="PF01835">
    <property type="entry name" value="MG2"/>
    <property type="match status" value="1"/>
</dbReference>
<dbReference type="HOGENOM" id="CLU_253638_0_0_7"/>
<dbReference type="EMBL" id="CP001804">
    <property type="protein sequence ID" value="ACY15669.1"/>
    <property type="molecule type" value="Genomic_DNA"/>
</dbReference>
<protein>
    <submittedName>
        <fullName evidence="7">A-macroglobulin complement component</fullName>
    </submittedName>
</protein>
<dbReference type="OrthoDB" id="97821at2"/>
<dbReference type="Pfam" id="PF00207">
    <property type="entry name" value="A2M"/>
    <property type="match status" value="1"/>
</dbReference>
<dbReference type="PROSITE" id="PS51257">
    <property type="entry name" value="PROKAR_LIPOPROTEIN"/>
    <property type="match status" value="1"/>
</dbReference>
<feature type="compositionally biased region" description="Low complexity" evidence="4">
    <location>
        <begin position="632"/>
        <end position="649"/>
    </location>
</feature>
<dbReference type="SUPFAM" id="SSF49410">
    <property type="entry name" value="Alpha-macroglobulin receptor domain"/>
    <property type="match status" value="1"/>
</dbReference>
<dbReference type="Gene3D" id="1.50.10.20">
    <property type="match status" value="1"/>
</dbReference>
<keyword evidence="2 5" id="KW-0732">Signal</keyword>
<keyword evidence="8" id="KW-1185">Reference proteome</keyword>
<evidence type="ECO:0000256" key="2">
    <source>
        <dbReference type="ARBA" id="ARBA00022729"/>
    </source>
</evidence>
<evidence type="ECO:0000256" key="4">
    <source>
        <dbReference type="SAM" id="MobiDB-lite"/>
    </source>
</evidence>
<evidence type="ECO:0000259" key="6">
    <source>
        <dbReference type="SMART" id="SM01360"/>
    </source>
</evidence>
<dbReference type="Proteomes" id="UP000001880">
    <property type="component" value="Chromosome"/>
</dbReference>
<proteinExistence type="inferred from homology"/>
<feature type="signal peptide" evidence="5">
    <location>
        <begin position="1"/>
        <end position="30"/>
    </location>
</feature>
<dbReference type="Gene3D" id="2.60.40.690">
    <property type="entry name" value="Alpha-macroglobulin, receptor-binding domain"/>
    <property type="match status" value="1"/>
</dbReference>
<dbReference type="GO" id="GO:0004866">
    <property type="term" value="F:endopeptidase inhibitor activity"/>
    <property type="evidence" value="ECO:0007669"/>
    <property type="project" value="InterPro"/>
</dbReference>
<dbReference type="Pfam" id="PF07678">
    <property type="entry name" value="TED_complement"/>
    <property type="match status" value="1"/>
</dbReference>
<feature type="domain" description="Alpha-2-macroglobulin" evidence="6">
    <location>
        <begin position="728"/>
        <end position="818"/>
    </location>
</feature>
<organism evidence="7 8">
    <name type="scientific">Haliangium ochraceum (strain DSM 14365 / JCM 11303 / SMP-2)</name>
    <dbReference type="NCBI Taxonomy" id="502025"/>
    <lineage>
        <taxon>Bacteria</taxon>
        <taxon>Pseudomonadati</taxon>
        <taxon>Myxococcota</taxon>
        <taxon>Polyangia</taxon>
        <taxon>Haliangiales</taxon>
        <taxon>Kofleriaceae</taxon>
        <taxon>Haliangium</taxon>
    </lineage>
</organism>
<dbReference type="InterPro" id="IPR047565">
    <property type="entry name" value="Alpha-macroglob_thiol-ester_cl"/>
</dbReference>
<dbReference type="PANTHER" id="PTHR11412:SF136">
    <property type="entry name" value="CD109 ANTIGEN"/>
    <property type="match status" value="1"/>
</dbReference>
<dbReference type="InterPro" id="IPR011626">
    <property type="entry name" value="Alpha-macroglobulin_TED"/>
</dbReference>
<dbReference type="SMART" id="SM01419">
    <property type="entry name" value="Thiol-ester_cl"/>
    <property type="match status" value="1"/>
</dbReference>
<dbReference type="InterPro" id="IPR002890">
    <property type="entry name" value="MG2"/>
</dbReference>
<accession>D0LSH0</accession>
<dbReference type="InterPro" id="IPR050473">
    <property type="entry name" value="A2M/Complement_sys"/>
</dbReference>
<dbReference type="SMART" id="SM01360">
    <property type="entry name" value="A2M"/>
    <property type="match status" value="1"/>
</dbReference>
<evidence type="ECO:0000313" key="8">
    <source>
        <dbReference type="Proteomes" id="UP000001880"/>
    </source>
</evidence>
<dbReference type="STRING" id="502025.Hoch_3167"/>
<evidence type="ECO:0000256" key="3">
    <source>
        <dbReference type="ARBA" id="ARBA00022966"/>
    </source>
</evidence>
<comment type="similarity">
    <text evidence="1">Belongs to the protease inhibitor I39 (alpha-2-macroglobulin) family. Bacterial alpha-2-macroglobulin subfamily.</text>
</comment>
<name>D0LSH0_HALO1</name>
<gene>
    <name evidence="7" type="ordered locus">Hoch_3167</name>
</gene>
<reference evidence="7 8" key="1">
    <citation type="journal article" date="2010" name="Stand. Genomic Sci.">
        <title>Complete genome sequence of Haliangium ochraceum type strain (SMP-2).</title>
        <authorList>
            <consortium name="US DOE Joint Genome Institute (JGI-PGF)"/>
            <person name="Ivanova N."/>
            <person name="Daum C."/>
            <person name="Lang E."/>
            <person name="Abt B."/>
            <person name="Kopitz M."/>
            <person name="Saunders E."/>
            <person name="Lapidus A."/>
            <person name="Lucas S."/>
            <person name="Glavina Del Rio T."/>
            <person name="Nolan M."/>
            <person name="Tice H."/>
            <person name="Copeland A."/>
            <person name="Cheng J.F."/>
            <person name="Chen F."/>
            <person name="Bruce D."/>
            <person name="Goodwin L."/>
            <person name="Pitluck S."/>
            <person name="Mavromatis K."/>
            <person name="Pati A."/>
            <person name="Mikhailova N."/>
            <person name="Chen A."/>
            <person name="Palaniappan K."/>
            <person name="Land M."/>
            <person name="Hauser L."/>
            <person name="Chang Y.J."/>
            <person name="Jeffries C.D."/>
            <person name="Detter J.C."/>
            <person name="Brettin T."/>
            <person name="Rohde M."/>
            <person name="Goker M."/>
            <person name="Bristow J."/>
            <person name="Markowitz V."/>
            <person name="Eisen J.A."/>
            <person name="Hugenholtz P."/>
            <person name="Kyrpides N.C."/>
            <person name="Klenk H.P."/>
        </authorList>
    </citation>
    <scope>NUCLEOTIDE SEQUENCE [LARGE SCALE GENOMIC DNA]</scope>
    <source>
        <strain evidence="8">DSM 14365 / CIP 107738 / JCM 11303 / AJ 13395 / SMP-2</strain>
    </source>
</reference>
<dbReference type="InterPro" id="IPR036595">
    <property type="entry name" value="A-macroglobulin_rcpt-bd_sf"/>
</dbReference>
<feature type="region of interest" description="Disordered" evidence="4">
    <location>
        <begin position="625"/>
        <end position="679"/>
    </location>
</feature>
<dbReference type="SUPFAM" id="SSF48239">
    <property type="entry name" value="Terpenoid cyclases/Protein prenyltransferases"/>
    <property type="match status" value="1"/>
</dbReference>
<dbReference type="CDD" id="cd02891">
    <property type="entry name" value="A2M_like"/>
    <property type="match status" value="1"/>
</dbReference>
<dbReference type="GO" id="GO:0005615">
    <property type="term" value="C:extracellular space"/>
    <property type="evidence" value="ECO:0007669"/>
    <property type="project" value="InterPro"/>
</dbReference>
<dbReference type="InterPro" id="IPR008930">
    <property type="entry name" value="Terpenoid_cyclase/PrenylTrfase"/>
</dbReference>
<evidence type="ECO:0000256" key="1">
    <source>
        <dbReference type="ARBA" id="ARBA00010556"/>
    </source>
</evidence>
<dbReference type="RefSeq" id="WP_012828269.1">
    <property type="nucleotide sequence ID" value="NC_013440.1"/>
</dbReference>
<evidence type="ECO:0000313" key="7">
    <source>
        <dbReference type="EMBL" id="ACY15669.1"/>
    </source>
</evidence>
<dbReference type="eggNOG" id="COG2373">
    <property type="taxonomic scope" value="Bacteria"/>
</dbReference>
<dbReference type="KEGG" id="hoh:Hoch_3167"/>
<dbReference type="Gene3D" id="2.60.40.1930">
    <property type="match status" value="1"/>
</dbReference>
<feature type="chain" id="PRO_5003011496" evidence="5">
    <location>
        <begin position="31"/>
        <end position="1411"/>
    </location>
</feature>
<sequence>MQRTSKRSLPLRSLALCLSLGALSCGARSAAVESGGEGGAGDPVQIVEPGTVPAPSALQNQLAAQDPARPQMPSDDQKRLGAAIDTYMQRHASQRLYMHVDKPLYRPGETIWFRVWELAAPTLTKQEQNHGVSVDLVSPRGSQVLSKRVLAQAGVAAFDFELPASVEGGVYILRARSDLGATLEREVVVSQYQPPRIKKKVEFLRKAYGAGDEVAAAVSLARATGEPLVTDKATAIVTVDEIEVARFPVQTSEDGEAVARFTLPPQIARGDGLLTLLVDDGGAVESMQKRIPILVKSLDLQLFPEGGQLVSGLPGRVYFQAKNPLGKPADIAGRVLDDRGQVVAQFSSLHNGMGRFELTPAKGRIYHVEVTSPRGIEAPFTVPPARPDGCSLMAVDDPEGQRDEVRVAAWCSSPRTAVVTGILREKRLADVAVEVGAEAPTVVAIPVPPGAQGAMRVTLFDEHLKPVAERLVYTGRGRDMQVSISTDRPSYAPRDRVALTVTTRDLRGKPVAADVSLAVVDDTVLSFADDKSAAILARVYLEAEMPGQEIEEPRFYFSEDPKAGPALDLVLGTQGWRRFVWQELFAEARGGGSRSSVVGGALAVPEADMAMDEEMEALDDAMPMPPPPPAPVAAQAAPGANEAMAAKPEAPAEPAPELERAEAPRRLAGGFGRGLRARRARPMEKKRMMAADEDEWGGEVRGWAVVREFPAPNYEPGYSGPRVDFRETIYWQPSVQTGADGTAEVSFSLSDAVTSFRATAEGVSGGGLPGRGEALVQSKLPVSLAVTMPLEVSAGDSLELPVVLTNETERPQSARITSEFGAAFRVRGGVPKQVRLEPGERQSFFAQLEVVGNGKDPEAGSARIAMDTANLSDEVARTIRVVPLGFPQELAASGTLDQRATHSFELAGAMPGSIEATITMYPSPLATMVQGTEALIREPGGCFEQASSSNYPNVMVLSYLEKNDAADVALVERTMGALDRGYALLTGYESKSKGYEWFGGDPGHEALTAYGLLEFVDMAQVYGDVDPQMVQRTRRWLMSRRDGEGGFLRNDRALDSFGRASVEVTNGYITYALTAAGEKALDKEIAYQQRMAKETKDPYLMALAAGTLVHVKAAEAQSAVTRLRSMQAEDGSFAGADHSITRSGGEALIIETTALAAKAMIDLGLAGDADTRAAIEWLNAHRGGYGQFSSTQATILALRALSAYAEASRATQSSGVATLLVNGKQAGTLRFEAGHKDALVWEDVARLLHSGKNTLELRLDSEQSLPYSIGISYRSKMPASNPETVVRVATSLSKDEVPVGEGVRMKVTVDNTTDEGQPMTLARVGIPGGLAFQTWQLEELKDKGVIGFFETREREVVLYFRDLAPKAHKEIDIDLLARVPGSYVAPASRAYLYYTDEFKHWVPPTEVRVTR</sequence>